<evidence type="ECO:0000259" key="2">
    <source>
        <dbReference type="PROSITE" id="PS50174"/>
    </source>
</evidence>
<feature type="compositionally biased region" description="Acidic residues" evidence="1">
    <location>
        <begin position="286"/>
        <end position="302"/>
    </location>
</feature>
<dbReference type="PROSITE" id="PS50174">
    <property type="entry name" value="G_PATCH"/>
    <property type="match status" value="2"/>
</dbReference>
<gene>
    <name evidence="4" type="ORF">VNO77_24170</name>
</gene>
<name>A0AAN9L6J1_CANGL</name>
<evidence type="ECO:0000313" key="4">
    <source>
        <dbReference type="EMBL" id="KAK7329986.1"/>
    </source>
</evidence>
<feature type="region of interest" description="Disordered" evidence="1">
    <location>
        <begin position="568"/>
        <end position="623"/>
    </location>
</feature>
<dbReference type="InterPro" id="IPR001374">
    <property type="entry name" value="R3H_dom"/>
</dbReference>
<evidence type="ECO:0000313" key="5">
    <source>
        <dbReference type="Proteomes" id="UP001367508"/>
    </source>
</evidence>
<dbReference type="PROSITE" id="PS51061">
    <property type="entry name" value="R3H"/>
    <property type="match status" value="1"/>
</dbReference>
<accession>A0AAN9L6J1</accession>
<feature type="compositionally biased region" description="Polar residues" evidence="1">
    <location>
        <begin position="217"/>
        <end position="235"/>
    </location>
</feature>
<dbReference type="PANTHER" id="PTHR47423">
    <property type="entry name" value="G-PATCH DOMAIN CONTAINING PROTEIN"/>
    <property type="match status" value="1"/>
</dbReference>
<protein>
    <recommendedName>
        <fullName evidence="6">Protein SQS1</fullName>
    </recommendedName>
</protein>
<dbReference type="Proteomes" id="UP001367508">
    <property type="component" value="Unassembled WGS sequence"/>
</dbReference>
<feature type="compositionally biased region" description="Acidic residues" evidence="1">
    <location>
        <begin position="318"/>
        <end position="339"/>
    </location>
</feature>
<dbReference type="InterPro" id="IPR000467">
    <property type="entry name" value="G_patch_dom"/>
</dbReference>
<evidence type="ECO:0008006" key="6">
    <source>
        <dbReference type="Google" id="ProtNLM"/>
    </source>
</evidence>
<dbReference type="GO" id="GO:0003676">
    <property type="term" value="F:nucleic acid binding"/>
    <property type="evidence" value="ECO:0007669"/>
    <property type="project" value="UniProtKB-UniRule"/>
</dbReference>
<dbReference type="Pfam" id="PF01424">
    <property type="entry name" value="R3H"/>
    <property type="match status" value="1"/>
</dbReference>
<dbReference type="PANTHER" id="PTHR47423:SF2">
    <property type="entry name" value="PROTEIN SQS1"/>
    <property type="match status" value="1"/>
</dbReference>
<feature type="region of interest" description="Disordered" evidence="1">
    <location>
        <begin position="765"/>
        <end position="790"/>
    </location>
</feature>
<organism evidence="4 5">
    <name type="scientific">Canavalia gladiata</name>
    <name type="common">Sword bean</name>
    <name type="synonym">Dolichos gladiatus</name>
    <dbReference type="NCBI Taxonomy" id="3824"/>
    <lineage>
        <taxon>Eukaryota</taxon>
        <taxon>Viridiplantae</taxon>
        <taxon>Streptophyta</taxon>
        <taxon>Embryophyta</taxon>
        <taxon>Tracheophyta</taxon>
        <taxon>Spermatophyta</taxon>
        <taxon>Magnoliopsida</taxon>
        <taxon>eudicotyledons</taxon>
        <taxon>Gunneridae</taxon>
        <taxon>Pentapetalae</taxon>
        <taxon>rosids</taxon>
        <taxon>fabids</taxon>
        <taxon>Fabales</taxon>
        <taxon>Fabaceae</taxon>
        <taxon>Papilionoideae</taxon>
        <taxon>50 kb inversion clade</taxon>
        <taxon>NPAAA clade</taxon>
        <taxon>indigoferoid/millettioid clade</taxon>
        <taxon>Phaseoleae</taxon>
        <taxon>Canavalia</taxon>
    </lineage>
</organism>
<dbReference type="CDD" id="cd02646">
    <property type="entry name" value="R3H_G-patch"/>
    <property type="match status" value="1"/>
</dbReference>
<feature type="compositionally biased region" description="Low complexity" evidence="1">
    <location>
        <begin position="46"/>
        <end position="61"/>
    </location>
</feature>
<dbReference type="AlphaFoldDB" id="A0AAN9L6J1"/>
<dbReference type="SMART" id="SM00443">
    <property type="entry name" value="G_patch"/>
    <property type="match status" value="2"/>
</dbReference>
<dbReference type="Gene3D" id="3.30.1370.50">
    <property type="entry name" value="R3H-like domain"/>
    <property type="match status" value="1"/>
</dbReference>
<feature type="domain" description="G-patch" evidence="2">
    <location>
        <begin position="671"/>
        <end position="717"/>
    </location>
</feature>
<feature type="region of interest" description="Disordered" evidence="1">
    <location>
        <begin position="718"/>
        <end position="746"/>
    </location>
</feature>
<keyword evidence="5" id="KW-1185">Reference proteome</keyword>
<feature type="region of interest" description="Disordered" evidence="1">
    <location>
        <begin position="92"/>
        <end position="123"/>
    </location>
</feature>
<dbReference type="InterPro" id="IPR036867">
    <property type="entry name" value="R3H_dom_sf"/>
</dbReference>
<comment type="caution">
    <text evidence="4">The sequence shown here is derived from an EMBL/GenBank/DDBJ whole genome shotgun (WGS) entry which is preliminary data.</text>
</comment>
<feature type="region of interest" description="Disordered" evidence="1">
    <location>
        <begin position="286"/>
        <end position="344"/>
    </location>
</feature>
<reference evidence="4 5" key="1">
    <citation type="submission" date="2024-01" db="EMBL/GenBank/DDBJ databases">
        <title>The genomes of 5 underutilized Papilionoideae crops provide insights into root nodulation and disease resistanc.</title>
        <authorList>
            <person name="Jiang F."/>
        </authorList>
    </citation>
    <scope>NUCLEOTIDE SEQUENCE [LARGE SCALE GENOMIC DNA]</scope>
    <source>
        <strain evidence="4">LVBAO_FW01</strain>
        <tissue evidence="4">Leaves</tissue>
    </source>
</reference>
<evidence type="ECO:0000256" key="1">
    <source>
        <dbReference type="SAM" id="MobiDB-lite"/>
    </source>
</evidence>
<evidence type="ECO:0000259" key="3">
    <source>
        <dbReference type="PROSITE" id="PS51061"/>
    </source>
</evidence>
<feature type="region of interest" description="Disordered" evidence="1">
    <location>
        <begin position="215"/>
        <end position="241"/>
    </location>
</feature>
<feature type="region of interest" description="Disordered" evidence="1">
    <location>
        <begin position="23"/>
        <end position="65"/>
    </location>
</feature>
<dbReference type="Pfam" id="PF01585">
    <property type="entry name" value="G-patch"/>
    <property type="match status" value="2"/>
</dbReference>
<proteinExistence type="predicted"/>
<feature type="domain" description="G-patch" evidence="2">
    <location>
        <begin position="745"/>
        <end position="790"/>
    </location>
</feature>
<dbReference type="EMBL" id="JAYMYQ010000005">
    <property type="protein sequence ID" value="KAK7329986.1"/>
    <property type="molecule type" value="Genomic_DNA"/>
</dbReference>
<feature type="compositionally biased region" description="Polar residues" evidence="1">
    <location>
        <begin position="92"/>
        <end position="118"/>
    </location>
</feature>
<dbReference type="SUPFAM" id="SSF82708">
    <property type="entry name" value="R3H domain"/>
    <property type="match status" value="1"/>
</dbReference>
<sequence>MKLDPTVKRELASSVAPLKHHVRDRNCSSLLPIMGGGSRRSKGRGRSSNNNNNNNSSGSNNPKTCKRGSAVKAAFFVEGGFLSDWNLPSPIHNSGRNASGSNNKSGSQHRAEGSTSKSGFAKSSGATIGYNYPSLDVQEDSCAGTGNNGEDSKLNQLQPFVLVDSKQNQIIAHIDQTPPSKPNKVKYTYSYDADFVLGDSSHRGLGFPAEYDKTPSGIGSSSEQMPLSTPVLDSSSFEKDVGSEEGMDCELTNQMTEDLPSNVSAERNSGFLSIGGLKLYTQDISDNESEEDNDAESSDEDSSASSEPEALLGSSESNDSEDTSDSDSDIDEEVAEDYLEGVGGSDNIIDAKWLLKPDLDESGGNSSSSSCYDEALEKLGGFALQEASREYGMRKVQPWKKHSVNSGPLALDELMLEKDPRTISARKKHVPRFPHSWPLHAQKSKASKKIHGEKKKLRKERIAAKRRERMLRRGVDLETINLKLEKIVLEEVDMFSFQPMHSRDCSQVQRLAAIYQLQSSSQGSGQKRFVTVMRTQSTSMPSSSSRQRLEKLMGVDDDDADFSVMDYINNKSGSGDRRRGRKNAKKNDFKLQELQSAQKKTSKYSGSSKVKDKKGSGQKGSYAKQPVSFVSSGIIHSETVQVTAVGSEEIDSADKKGVTGSANIGSFEEHTTGFGSKMMAKMGYMEGGGLGKNGQGMAEPIEVIRRPKSLGLGVEFSTNPAESAAPEPTRNKSSNSKIGGFEKHTKGFGSKMMAKMGFVEGTGLGRESQGITAPLTAVRLPKSRGLGAKS</sequence>
<feature type="domain" description="R3H" evidence="3">
    <location>
        <begin position="471"/>
        <end position="536"/>
    </location>
</feature>
<dbReference type="InterPro" id="IPR034082">
    <property type="entry name" value="R3H_G-patch"/>
</dbReference>
<feature type="compositionally biased region" description="Low complexity" evidence="1">
    <location>
        <begin position="303"/>
        <end position="317"/>
    </location>
</feature>